<dbReference type="EMBL" id="UYSU01035911">
    <property type="protein sequence ID" value="VDL96881.1"/>
    <property type="molecule type" value="Genomic_DNA"/>
</dbReference>
<keyword evidence="2" id="KW-0732">Signal</keyword>
<name>A0A183T1Z8_SCHSO</name>
<dbReference type="AlphaFoldDB" id="A0A183T1Z8"/>
<dbReference type="WBParaSite" id="SSLN_0001090101-mRNA-1">
    <property type="protein sequence ID" value="SSLN_0001090101-mRNA-1"/>
    <property type="gene ID" value="SSLN_0001090101"/>
</dbReference>
<sequence length="128" mass="14008">MWLLVAWLFLAAKPRASVTTGRLNQEQPAETEDGVIHLGTGALQGGMAALSKSRLSEQSQLEQVGAGYTFFWGGRSKAERRDAGVDFVIRNDIVGRLPCLAPYEPPPASSGRQVHQHHQCLRSPNDEL</sequence>
<gene>
    <name evidence="3" type="ORF">SSLN_LOCUS10496</name>
</gene>
<feature type="signal peptide" evidence="2">
    <location>
        <begin position="1"/>
        <end position="17"/>
    </location>
</feature>
<evidence type="ECO:0000256" key="2">
    <source>
        <dbReference type="SAM" id="SignalP"/>
    </source>
</evidence>
<feature type="chain" id="PRO_5043141414" evidence="2">
    <location>
        <begin position="18"/>
        <end position="128"/>
    </location>
</feature>
<evidence type="ECO:0000256" key="1">
    <source>
        <dbReference type="SAM" id="MobiDB-lite"/>
    </source>
</evidence>
<dbReference type="OrthoDB" id="6242194at2759"/>
<dbReference type="Proteomes" id="UP000275846">
    <property type="component" value="Unassembled WGS sequence"/>
</dbReference>
<feature type="region of interest" description="Disordered" evidence="1">
    <location>
        <begin position="104"/>
        <end position="128"/>
    </location>
</feature>
<organism evidence="5">
    <name type="scientific">Schistocephalus solidus</name>
    <name type="common">Tapeworm</name>
    <dbReference type="NCBI Taxonomy" id="70667"/>
    <lineage>
        <taxon>Eukaryota</taxon>
        <taxon>Metazoa</taxon>
        <taxon>Spiralia</taxon>
        <taxon>Lophotrochozoa</taxon>
        <taxon>Platyhelminthes</taxon>
        <taxon>Cestoda</taxon>
        <taxon>Eucestoda</taxon>
        <taxon>Diphyllobothriidea</taxon>
        <taxon>Diphyllobothriidae</taxon>
        <taxon>Schistocephalus</taxon>
    </lineage>
</organism>
<protein>
    <submittedName>
        <fullName evidence="5">Secreted protein</fullName>
    </submittedName>
</protein>
<reference evidence="5" key="1">
    <citation type="submission" date="2016-06" db="UniProtKB">
        <authorList>
            <consortium name="WormBaseParasite"/>
        </authorList>
    </citation>
    <scope>IDENTIFICATION</scope>
</reference>
<keyword evidence="4" id="KW-1185">Reference proteome</keyword>
<evidence type="ECO:0000313" key="5">
    <source>
        <dbReference type="WBParaSite" id="SSLN_0001090101-mRNA-1"/>
    </source>
</evidence>
<proteinExistence type="predicted"/>
<evidence type="ECO:0000313" key="3">
    <source>
        <dbReference type="EMBL" id="VDL96881.1"/>
    </source>
</evidence>
<accession>A0A183T1Z8</accession>
<reference evidence="3 4" key="2">
    <citation type="submission" date="2018-11" db="EMBL/GenBank/DDBJ databases">
        <authorList>
            <consortium name="Pathogen Informatics"/>
        </authorList>
    </citation>
    <scope>NUCLEOTIDE SEQUENCE [LARGE SCALE GENOMIC DNA]</scope>
    <source>
        <strain evidence="3 4">NST_G2</strain>
    </source>
</reference>
<evidence type="ECO:0000313" key="4">
    <source>
        <dbReference type="Proteomes" id="UP000275846"/>
    </source>
</evidence>